<dbReference type="Proteomes" id="UP001185012">
    <property type="component" value="Unassembled WGS sequence"/>
</dbReference>
<comment type="caution">
    <text evidence="1">The sequence shown here is derived from an EMBL/GenBank/DDBJ whole genome shotgun (WGS) entry which is preliminary data.</text>
</comment>
<keyword evidence="1" id="KW-0418">Kinase</keyword>
<evidence type="ECO:0000313" key="2">
    <source>
        <dbReference type="Proteomes" id="UP001185012"/>
    </source>
</evidence>
<dbReference type="RefSeq" id="WP_309868443.1">
    <property type="nucleotide sequence ID" value="NZ_JAVDQG010000009.1"/>
</dbReference>
<organism evidence="1 2">
    <name type="scientific">Desmospora profundinema</name>
    <dbReference type="NCBI Taxonomy" id="1571184"/>
    <lineage>
        <taxon>Bacteria</taxon>
        <taxon>Bacillati</taxon>
        <taxon>Bacillota</taxon>
        <taxon>Bacilli</taxon>
        <taxon>Bacillales</taxon>
        <taxon>Thermoactinomycetaceae</taxon>
        <taxon>Desmospora</taxon>
    </lineage>
</organism>
<sequence length="171" mass="20425">MSVEQTKDRCRLIRDKLRNVNQLLEDYLNHTHLGILLDEEPGGEEQEMYLKEFLSDLRHLSVSCELRYEKVSLLLRRAHFNEESAERILKEMVHTSIHHFFYPKNEVYEEDSRCSYTNRDPIQFRGNPPSSLKRLVIRLSAIFVELREELECYEQDTHTRIQWQGARLSTS</sequence>
<reference evidence="1 2" key="1">
    <citation type="submission" date="2023-07" db="EMBL/GenBank/DDBJ databases">
        <title>Genomic Encyclopedia of Type Strains, Phase IV (KMG-IV): sequencing the most valuable type-strain genomes for metagenomic binning, comparative biology and taxonomic classification.</title>
        <authorList>
            <person name="Goeker M."/>
        </authorList>
    </citation>
    <scope>NUCLEOTIDE SEQUENCE [LARGE SCALE GENOMIC DNA]</scope>
    <source>
        <strain evidence="1 2">DSM 45903</strain>
    </source>
</reference>
<evidence type="ECO:0000313" key="1">
    <source>
        <dbReference type="EMBL" id="MDR6227416.1"/>
    </source>
</evidence>
<gene>
    <name evidence="1" type="ORF">JOE21_003431</name>
</gene>
<dbReference type="Pfam" id="PF13047">
    <property type="entry name" value="DUF3907"/>
    <property type="match status" value="1"/>
</dbReference>
<keyword evidence="2" id="KW-1185">Reference proteome</keyword>
<name>A0ABU1IRI8_9BACL</name>
<dbReference type="InterPro" id="IPR025013">
    <property type="entry name" value="DUF3907"/>
</dbReference>
<accession>A0ABU1IRI8</accession>
<protein>
    <submittedName>
        <fullName evidence="1">Adenylate kinase family enzyme</fullName>
    </submittedName>
</protein>
<proteinExistence type="predicted"/>
<dbReference type="GO" id="GO:0016301">
    <property type="term" value="F:kinase activity"/>
    <property type="evidence" value="ECO:0007669"/>
    <property type="project" value="UniProtKB-KW"/>
</dbReference>
<keyword evidence="1" id="KW-0808">Transferase</keyword>
<dbReference type="EMBL" id="JAVDQG010000009">
    <property type="protein sequence ID" value="MDR6227416.1"/>
    <property type="molecule type" value="Genomic_DNA"/>
</dbReference>